<keyword evidence="3" id="KW-1185">Reference proteome</keyword>
<feature type="compositionally biased region" description="Polar residues" evidence="1">
    <location>
        <begin position="354"/>
        <end position="377"/>
    </location>
</feature>
<feature type="compositionally biased region" description="Low complexity" evidence="1">
    <location>
        <begin position="296"/>
        <end position="306"/>
    </location>
</feature>
<feature type="region of interest" description="Disordered" evidence="1">
    <location>
        <begin position="353"/>
        <end position="377"/>
    </location>
</feature>
<dbReference type="AlphaFoldDB" id="A0AAD4LAW3"/>
<feature type="region of interest" description="Disordered" evidence="1">
    <location>
        <begin position="293"/>
        <end position="312"/>
    </location>
</feature>
<organism evidence="2 3">
    <name type="scientific">Lactarius akahatsu</name>
    <dbReference type="NCBI Taxonomy" id="416441"/>
    <lineage>
        <taxon>Eukaryota</taxon>
        <taxon>Fungi</taxon>
        <taxon>Dikarya</taxon>
        <taxon>Basidiomycota</taxon>
        <taxon>Agaricomycotina</taxon>
        <taxon>Agaricomycetes</taxon>
        <taxon>Russulales</taxon>
        <taxon>Russulaceae</taxon>
        <taxon>Lactarius</taxon>
    </lineage>
</organism>
<evidence type="ECO:0000313" key="3">
    <source>
        <dbReference type="Proteomes" id="UP001201163"/>
    </source>
</evidence>
<dbReference type="EMBL" id="JAKELL010000078">
    <property type="protein sequence ID" value="KAH8984245.1"/>
    <property type="molecule type" value="Genomic_DNA"/>
</dbReference>
<comment type="caution">
    <text evidence="2">The sequence shown here is derived from an EMBL/GenBank/DDBJ whole genome shotgun (WGS) entry which is preliminary data.</text>
</comment>
<evidence type="ECO:0000313" key="2">
    <source>
        <dbReference type="EMBL" id="KAH8984245.1"/>
    </source>
</evidence>
<sequence length="377" mass="43241">MWGKTGVRSSTTRLPLRKKSWMVTLSAIIQDTKDNFFIIRTQSLLPWQSSRRDISHERGRSSQVRVHFQILTSPTHRLKSQTLIFELGTEVQIIEVLWIFARLPVNHRIAPRDVPHFYLSKDLPDRPLAYTEKFWLEPLKDHLRPENEQVVLVLHDHPRTGRIFFECGKFYKTYTNIWKPHNTVILKDLQGTIEAANRIGPMIQGEVRIWKRGTTQFPPQLTDWTEVLDLALHRDYLHVDWLIRTETSPSEAIAIEFTWERCSLIPRVPFQGAAPLSPYLLGPLSLAFQTIPPSPSDSATASSAVHSHSRTRTIDVLERQRQLVTPALPLAQIPYSPLERLALSIEDRIEDRIGSTSGSMTPDTNETLTPWPTSSNA</sequence>
<evidence type="ECO:0000256" key="1">
    <source>
        <dbReference type="SAM" id="MobiDB-lite"/>
    </source>
</evidence>
<gene>
    <name evidence="2" type="ORF">EDB92DRAFT_1498172</name>
</gene>
<accession>A0AAD4LAW3</accession>
<reference evidence="2" key="1">
    <citation type="submission" date="2022-01" db="EMBL/GenBank/DDBJ databases">
        <title>Comparative genomics reveals a dynamic genome evolution in the ectomycorrhizal milk-cap (Lactarius) mushrooms.</title>
        <authorList>
            <consortium name="DOE Joint Genome Institute"/>
            <person name="Lebreton A."/>
            <person name="Tang N."/>
            <person name="Kuo A."/>
            <person name="LaButti K."/>
            <person name="Drula E."/>
            <person name="Barry K."/>
            <person name="Clum A."/>
            <person name="Lipzen A."/>
            <person name="Mousain D."/>
            <person name="Ng V."/>
            <person name="Wang R."/>
            <person name="Wang X."/>
            <person name="Dai Y."/>
            <person name="Henrissat B."/>
            <person name="Grigoriev I.V."/>
            <person name="Guerin-Laguette A."/>
            <person name="Yu F."/>
            <person name="Martin F.M."/>
        </authorList>
    </citation>
    <scope>NUCLEOTIDE SEQUENCE</scope>
    <source>
        <strain evidence="2">QP</strain>
    </source>
</reference>
<name>A0AAD4LAW3_9AGAM</name>
<protein>
    <submittedName>
        <fullName evidence="2">Uncharacterized protein</fullName>
    </submittedName>
</protein>
<proteinExistence type="predicted"/>
<dbReference type="Proteomes" id="UP001201163">
    <property type="component" value="Unassembled WGS sequence"/>
</dbReference>